<proteinExistence type="inferred from homology"/>
<evidence type="ECO:0000313" key="6">
    <source>
        <dbReference type="Proteomes" id="UP000070284"/>
    </source>
</evidence>
<name>A0A133UND6_9EURY</name>
<dbReference type="SUPFAM" id="SSF53163">
    <property type="entry name" value="HybD-like"/>
    <property type="match status" value="1"/>
</dbReference>
<dbReference type="EMBL" id="LHXO01000008">
    <property type="protein sequence ID" value="KXA95709.1"/>
    <property type="molecule type" value="Genomic_DNA"/>
</dbReference>
<dbReference type="InterPro" id="IPR023430">
    <property type="entry name" value="Pept_HybD-like_dom_sf"/>
</dbReference>
<accession>A0A133UND6</accession>
<evidence type="ECO:0008006" key="7">
    <source>
        <dbReference type="Google" id="ProtNLM"/>
    </source>
</evidence>
<evidence type="ECO:0000256" key="3">
    <source>
        <dbReference type="ARBA" id="ARBA00022750"/>
    </source>
</evidence>
<dbReference type="GO" id="GO:0016485">
    <property type="term" value="P:protein processing"/>
    <property type="evidence" value="ECO:0007669"/>
    <property type="project" value="TreeGrafter"/>
</dbReference>
<dbReference type="PRINTS" id="PR00446">
    <property type="entry name" value="HYDRGNUPTAKE"/>
</dbReference>
<dbReference type="PANTHER" id="PTHR30302">
    <property type="entry name" value="HYDROGENASE 1 MATURATION PROTEASE"/>
    <property type="match status" value="1"/>
</dbReference>
<dbReference type="PANTHER" id="PTHR30302:SF1">
    <property type="entry name" value="HYDROGENASE 2 MATURATION PROTEASE"/>
    <property type="match status" value="1"/>
</dbReference>
<evidence type="ECO:0000256" key="2">
    <source>
        <dbReference type="ARBA" id="ARBA00022670"/>
    </source>
</evidence>
<evidence type="ECO:0000256" key="1">
    <source>
        <dbReference type="ARBA" id="ARBA00006814"/>
    </source>
</evidence>
<dbReference type="GO" id="GO:0004190">
    <property type="term" value="F:aspartic-type endopeptidase activity"/>
    <property type="evidence" value="ECO:0007669"/>
    <property type="project" value="UniProtKB-KW"/>
</dbReference>
<evidence type="ECO:0000313" key="5">
    <source>
        <dbReference type="EMBL" id="KXA95709.1"/>
    </source>
</evidence>
<dbReference type="AlphaFoldDB" id="A0A133UND6"/>
<dbReference type="GO" id="GO:0008047">
    <property type="term" value="F:enzyme activator activity"/>
    <property type="evidence" value="ECO:0007669"/>
    <property type="project" value="InterPro"/>
</dbReference>
<keyword evidence="2" id="KW-0645">Protease</keyword>
<dbReference type="NCBIfam" id="TIGR00072">
    <property type="entry name" value="hydrog_prot"/>
    <property type="match status" value="1"/>
</dbReference>
<dbReference type="Pfam" id="PF01750">
    <property type="entry name" value="HycI"/>
    <property type="match status" value="1"/>
</dbReference>
<dbReference type="Gene3D" id="3.40.50.1450">
    <property type="entry name" value="HybD-like"/>
    <property type="match status" value="1"/>
</dbReference>
<gene>
    <name evidence="5" type="ORF">AKJ65_01100</name>
</gene>
<comment type="caution">
    <text evidence="5">The sequence shown here is derived from an EMBL/GenBank/DDBJ whole genome shotgun (WGS) entry which is preliminary data.</text>
</comment>
<organism evidence="5 6">
    <name type="scientific">candidate division MSBL1 archaeon SCGC-AAA259E19</name>
    <dbReference type="NCBI Taxonomy" id="1698264"/>
    <lineage>
        <taxon>Archaea</taxon>
        <taxon>Methanobacteriati</taxon>
        <taxon>Methanobacteriota</taxon>
        <taxon>candidate division MSBL1</taxon>
    </lineage>
</organism>
<keyword evidence="4" id="KW-0378">Hydrolase</keyword>
<keyword evidence="3" id="KW-0064">Aspartyl protease</keyword>
<keyword evidence="6" id="KW-1185">Reference proteome</keyword>
<comment type="similarity">
    <text evidence="1">Belongs to the peptidase A31 family.</text>
</comment>
<reference evidence="5 6" key="1">
    <citation type="journal article" date="2016" name="Sci. Rep.">
        <title>Metabolic traits of an uncultured archaeal lineage -MSBL1- from brine pools of the Red Sea.</title>
        <authorList>
            <person name="Mwirichia R."/>
            <person name="Alam I."/>
            <person name="Rashid M."/>
            <person name="Vinu M."/>
            <person name="Ba-Alawi W."/>
            <person name="Anthony Kamau A."/>
            <person name="Kamanda Ngugi D."/>
            <person name="Goker M."/>
            <person name="Klenk H.P."/>
            <person name="Bajic V."/>
            <person name="Stingl U."/>
        </authorList>
    </citation>
    <scope>NUCLEOTIDE SEQUENCE [LARGE SCALE GENOMIC DNA]</scope>
    <source>
        <strain evidence="5">SCGC-AAA259E19</strain>
    </source>
</reference>
<dbReference type="CDD" id="cd00518">
    <property type="entry name" value="H2MP"/>
    <property type="match status" value="1"/>
</dbReference>
<dbReference type="Proteomes" id="UP000070284">
    <property type="component" value="Unassembled WGS sequence"/>
</dbReference>
<protein>
    <recommendedName>
        <fullName evidence="7">Hydrogenase maturation protease</fullName>
    </recommendedName>
</protein>
<sequence length="150" mass="16568">MARKGVIGLGNPVRGDDGISEVLIRRLSEESSPSDVEFIDIGTGSVKALHVLGRLDKAIILDAVFFGGDPGEYVFFDPEEVKSLKRSKNPHDSTLFEVLELSRKMEELPEEIQIMGIQPKDVSLKEGLSPELESEIPKLLNALRQKIAEL</sequence>
<dbReference type="InterPro" id="IPR000671">
    <property type="entry name" value="Peptidase_A31"/>
</dbReference>
<evidence type="ECO:0000256" key="4">
    <source>
        <dbReference type="ARBA" id="ARBA00022801"/>
    </source>
</evidence>